<dbReference type="PANTHER" id="PTHR33119:SF1">
    <property type="entry name" value="FE2OG DIOXYGENASE DOMAIN-CONTAINING PROTEIN"/>
    <property type="match status" value="1"/>
</dbReference>
<evidence type="ECO:0000313" key="4">
    <source>
        <dbReference type="Proteomes" id="UP001338582"/>
    </source>
</evidence>
<dbReference type="PANTHER" id="PTHR33119">
    <property type="entry name" value="IFI3P"/>
    <property type="match status" value="1"/>
</dbReference>
<dbReference type="Proteomes" id="UP001338582">
    <property type="component" value="Chromosome 1"/>
</dbReference>
<dbReference type="GeneID" id="88171515"/>
<dbReference type="EMBL" id="CP138894">
    <property type="protein sequence ID" value="WPK23218.1"/>
    <property type="molecule type" value="Genomic_DNA"/>
</dbReference>
<feature type="domain" description="DUF4246" evidence="1">
    <location>
        <begin position="111"/>
        <end position="515"/>
    </location>
</feature>
<evidence type="ECO:0000313" key="3">
    <source>
        <dbReference type="EMBL" id="WPK23218.1"/>
    </source>
</evidence>
<sequence>MDSLTPLRRYLGIKYIRLRSFSTSCPRKMPTATRPPKAPKIEESPFTHPWSDDFWGQAAPKGVDEDILITISSEIRKKPDWVTKFQNPEIVAKWKDELEQQATNCLDFNAIYEYALKELQWYKEQEEGELAQSGFKYSVNEQVLYSDTAISEATKNSLKEQEQKFEASIEKDYHPNSHNMVVDVVHPSLYPIVYGRTQELVNGEVQTVEYLDEIKKVKKFVPDTGASKTFQWLPAKMTFDKDSQSFTFVSYINNLHPIQFAELYTQISDVFNQSLPGLKRCLSHAQSEPYTRIDIPEGEEAYEQEFYDLRDKLYDADDLSAEEESNLEEELEKKKASLVKKISPVWEGGPTLKPFDFSYFGNLNVIVKLANIELTPENPKYNGGSWHVEGTINEDIVATILYYYDVENIDDSKLSFRESMADPRYEQGDEFFCQHYYGLLDGDIMVRSRGSEVTKQDRVLIFPNVFQHHVDAFELADKSKPGHRKILCFFVVDPYNKLVKSSETILPQQEDWANDSELMNKFFPGINGQSTMTRAEALEYREKLMAERSAAVAAELEDDFSAFHRTFSLCEH</sequence>
<feature type="domain" description="DUF4246" evidence="2">
    <location>
        <begin position="31"/>
        <end position="97"/>
    </location>
</feature>
<keyword evidence="4" id="KW-1185">Reference proteome</keyword>
<dbReference type="InterPro" id="IPR049207">
    <property type="entry name" value="DUF4246_N"/>
</dbReference>
<dbReference type="Pfam" id="PF21666">
    <property type="entry name" value="DUF4246_N"/>
    <property type="match status" value="1"/>
</dbReference>
<accession>A0AAX4H3Y6</accession>
<gene>
    <name evidence="3" type="ORF">PUMCH_000446</name>
</gene>
<proteinExistence type="predicted"/>
<dbReference type="Pfam" id="PF14033">
    <property type="entry name" value="DUF4246"/>
    <property type="match status" value="1"/>
</dbReference>
<dbReference type="RefSeq" id="XP_062875605.1">
    <property type="nucleotide sequence ID" value="XM_063019535.1"/>
</dbReference>
<dbReference type="AlphaFoldDB" id="A0AAX4H3Y6"/>
<evidence type="ECO:0000259" key="1">
    <source>
        <dbReference type="Pfam" id="PF14033"/>
    </source>
</evidence>
<reference evidence="3 4" key="1">
    <citation type="submission" date="2023-10" db="EMBL/GenBank/DDBJ databases">
        <title>Draft Genome Sequence of Candida saopaulonensis from a very Premature Infant with Sepsis.</title>
        <authorList>
            <person name="Ning Y."/>
            <person name="Dai R."/>
            <person name="Xiao M."/>
            <person name="Xu Y."/>
            <person name="Yan Q."/>
            <person name="Zhang L."/>
        </authorList>
    </citation>
    <scope>NUCLEOTIDE SEQUENCE [LARGE SCALE GENOMIC DNA]</scope>
    <source>
        <strain evidence="3 4">19XY460</strain>
    </source>
</reference>
<dbReference type="InterPro" id="IPR049192">
    <property type="entry name" value="DUF4246_C"/>
</dbReference>
<dbReference type="KEGG" id="asau:88171515"/>
<dbReference type="InterPro" id="IPR025340">
    <property type="entry name" value="DUF4246"/>
</dbReference>
<name>A0AAX4H3Y6_9ASCO</name>
<organism evidence="3 4">
    <name type="scientific">Australozyma saopauloensis</name>
    <dbReference type="NCBI Taxonomy" id="291208"/>
    <lineage>
        <taxon>Eukaryota</taxon>
        <taxon>Fungi</taxon>
        <taxon>Dikarya</taxon>
        <taxon>Ascomycota</taxon>
        <taxon>Saccharomycotina</taxon>
        <taxon>Pichiomycetes</taxon>
        <taxon>Metschnikowiaceae</taxon>
        <taxon>Australozyma</taxon>
    </lineage>
</organism>
<evidence type="ECO:0000259" key="2">
    <source>
        <dbReference type="Pfam" id="PF21666"/>
    </source>
</evidence>
<protein>
    <submittedName>
        <fullName evidence="3">Uncharacterized protein</fullName>
    </submittedName>
</protein>